<accession>A0A5A8CBM4</accession>
<name>A0A5A8CBM4_CAFRO</name>
<dbReference type="InterPro" id="IPR036291">
    <property type="entry name" value="NAD(P)-bd_dom_sf"/>
</dbReference>
<proteinExistence type="inferred from homology"/>
<dbReference type="PANTHER" id="PTHR43245">
    <property type="entry name" value="BIFUNCTIONAL POLYMYXIN RESISTANCE PROTEIN ARNA"/>
    <property type="match status" value="1"/>
</dbReference>
<feature type="transmembrane region" description="Helical" evidence="3">
    <location>
        <begin position="322"/>
        <end position="341"/>
    </location>
</feature>
<evidence type="ECO:0000313" key="5">
    <source>
        <dbReference type="EMBL" id="KAA0149191.1"/>
    </source>
</evidence>
<dbReference type="SUPFAM" id="SSF51735">
    <property type="entry name" value="NAD(P)-binding Rossmann-fold domains"/>
    <property type="match status" value="1"/>
</dbReference>
<evidence type="ECO:0000259" key="4">
    <source>
        <dbReference type="Pfam" id="PF01073"/>
    </source>
</evidence>
<protein>
    <recommendedName>
        <fullName evidence="4">3-beta hydroxysteroid dehydrogenase/isomerase domain-containing protein</fullName>
    </recommendedName>
</protein>
<sequence>MPLAKRKVLVTGCCGLTGRTLVAALLGAGYTVVGADILPRAAGNEALEGRALYLTCDVSSADHVYAVFEKAGPFHAVFHTAAIVPFNLVWSGSAELLRAVNVEGTRNIVEAASDSAVRHLVFASSSGVAFTGKSDLDLADESVTPAGPLNDEYSQSKADAEKVVLAASSPDKLACVALRPNGIWGPGETHHIPKVMLAAQLGGTALAMGHRGRTDFTHAENLAHAFLLALRALEGRHPSCSRERVAGQAFYITDGWRVTTMGFFSPLLAGLGFVSPLHHRVTNSDTGKEIVGFFDEGVKLSAEDEAKAVLEVAEPRVGVPHALLVAAAHAMVAICWLVELLTAGAIRLEPFLTPADCRKLWFHNCFDSSKAKTVLKWRPIVSPALGMRELVAAYRAQGYSGRVVCPNIAAMAVVLVGMGALAALALDLGGALTAALDWASPWVPARLEVSVLGAVCRVPVQNLLWAMLQAAVVTHLCEAFFASWLAFELGLFVPGWALMVSLFGFPAVQAMLSVARTPSPSWLPAAAIAAFVCCGAVYAPGALEQCRAY</sequence>
<evidence type="ECO:0000313" key="6">
    <source>
        <dbReference type="Proteomes" id="UP000323011"/>
    </source>
</evidence>
<keyword evidence="3" id="KW-0812">Transmembrane</keyword>
<evidence type="ECO:0000256" key="3">
    <source>
        <dbReference type="SAM" id="Phobius"/>
    </source>
</evidence>
<feature type="transmembrane region" description="Helical" evidence="3">
    <location>
        <begin position="463"/>
        <end position="487"/>
    </location>
</feature>
<dbReference type="EMBL" id="VLTN01000045">
    <property type="protein sequence ID" value="KAA0149191.1"/>
    <property type="molecule type" value="Genomic_DNA"/>
</dbReference>
<keyword evidence="3" id="KW-1133">Transmembrane helix</keyword>
<dbReference type="PANTHER" id="PTHR43245:SF51">
    <property type="entry name" value="SHORT CHAIN DEHYDROGENASE_REDUCTASE FAMILY 42E, MEMBER 2"/>
    <property type="match status" value="1"/>
</dbReference>
<feature type="transmembrane region" description="Helical" evidence="3">
    <location>
        <begin position="493"/>
        <end position="515"/>
    </location>
</feature>
<keyword evidence="6" id="KW-1185">Reference proteome</keyword>
<keyword evidence="3" id="KW-0472">Membrane</keyword>
<keyword evidence="2" id="KW-0560">Oxidoreductase</keyword>
<reference evidence="5 6" key="1">
    <citation type="submission" date="2019-07" db="EMBL/GenBank/DDBJ databases">
        <title>Genomes of Cafeteria roenbergensis.</title>
        <authorList>
            <person name="Fischer M.G."/>
            <person name="Hackl T."/>
            <person name="Roman M."/>
        </authorList>
    </citation>
    <scope>NUCLEOTIDE SEQUENCE [LARGE SCALE GENOMIC DNA]</scope>
    <source>
        <strain evidence="5 6">BVI</strain>
    </source>
</reference>
<gene>
    <name evidence="5" type="ORF">FNF29_06078</name>
</gene>
<dbReference type="InterPro" id="IPR002225">
    <property type="entry name" value="3Beta_OHSteriod_DH/Estase"/>
</dbReference>
<dbReference type="GO" id="GO:0006694">
    <property type="term" value="P:steroid biosynthetic process"/>
    <property type="evidence" value="ECO:0007669"/>
    <property type="project" value="InterPro"/>
</dbReference>
<comment type="similarity">
    <text evidence="1">Belongs to the 3-beta-HSD family.</text>
</comment>
<dbReference type="InterPro" id="IPR050177">
    <property type="entry name" value="Lipid_A_modif_metabolic_enz"/>
</dbReference>
<evidence type="ECO:0000256" key="2">
    <source>
        <dbReference type="ARBA" id="ARBA00023002"/>
    </source>
</evidence>
<comment type="caution">
    <text evidence="5">The sequence shown here is derived from an EMBL/GenBank/DDBJ whole genome shotgun (WGS) entry which is preliminary data.</text>
</comment>
<dbReference type="Gene3D" id="3.40.50.720">
    <property type="entry name" value="NAD(P)-binding Rossmann-like Domain"/>
    <property type="match status" value="2"/>
</dbReference>
<feature type="transmembrane region" description="Helical" evidence="3">
    <location>
        <begin position="522"/>
        <end position="543"/>
    </location>
</feature>
<evidence type="ECO:0000256" key="1">
    <source>
        <dbReference type="ARBA" id="ARBA00009219"/>
    </source>
</evidence>
<dbReference type="Pfam" id="PF01073">
    <property type="entry name" value="3Beta_HSD"/>
    <property type="match status" value="1"/>
</dbReference>
<organism evidence="5 6">
    <name type="scientific">Cafeteria roenbergensis</name>
    <name type="common">Marine flagellate</name>
    <dbReference type="NCBI Taxonomy" id="33653"/>
    <lineage>
        <taxon>Eukaryota</taxon>
        <taxon>Sar</taxon>
        <taxon>Stramenopiles</taxon>
        <taxon>Bigyra</taxon>
        <taxon>Opalozoa</taxon>
        <taxon>Bicosoecida</taxon>
        <taxon>Cafeteriaceae</taxon>
        <taxon>Cafeteria</taxon>
    </lineage>
</organism>
<dbReference type="GO" id="GO:0016616">
    <property type="term" value="F:oxidoreductase activity, acting on the CH-OH group of donors, NAD or NADP as acceptor"/>
    <property type="evidence" value="ECO:0007669"/>
    <property type="project" value="InterPro"/>
</dbReference>
<feature type="transmembrane region" description="Helical" evidence="3">
    <location>
        <begin position="404"/>
        <end position="426"/>
    </location>
</feature>
<dbReference type="Proteomes" id="UP000323011">
    <property type="component" value="Unassembled WGS sequence"/>
</dbReference>
<feature type="domain" description="3-beta hydroxysteroid dehydrogenase/isomerase" evidence="4">
    <location>
        <begin position="9"/>
        <end position="273"/>
    </location>
</feature>
<dbReference type="AlphaFoldDB" id="A0A5A8CBM4"/>